<feature type="region of interest" description="Disordered" evidence="1">
    <location>
        <begin position="171"/>
        <end position="195"/>
    </location>
</feature>
<keyword evidence="3" id="KW-1185">Reference proteome</keyword>
<name>A0A8T2QWW9_CERRI</name>
<feature type="region of interest" description="Disordered" evidence="1">
    <location>
        <begin position="131"/>
        <end position="150"/>
    </location>
</feature>
<evidence type="ECO:0000313" key="3">
    <source>
        <dbReference type="Proteomes" id="UP000825935"/>
    </source>
</evidence>
<reference evidence="2" key="1">
    <citation type="submission" date="2021-08" db="EMBL/GenBank/DDBJ databases">
        <title>WGS assembly of Ceratopteris richardii.</title>
        <authorList>
            <person name="Marchant D.B."/>
            <person name="Chen G."/>
            <person name="Jenkins J."/>
            <person name="Shu S."/>
            <person name="Leebens-Mack J."/>
            <person name="Grimwood J."/>
            <person name="Schmutz J."/>
            <person name="Soltis P."/>
            <person name="Soltis D."/>
            <person name="Chen Z.-H."/>
        </authorList>
    </citation>
    <scope>NUCLEOTIDE SEQUENCE</scope>
    <source>
        <strain evidence="2">Whitten #5841</strain>
        <tissue evidence="2">Leaf</tissue>
    </source>
</reference>
<feature type="region of interest" description="Disordered" evidence="1">
    <location>
        <begin position="1"/>
        <end position="55"/>
    </location>
</feature>
<comment type="caution">
    <text evidence="2">The sequence shown here is derived from an EMBL/GenBank/DDBJ whole genome shotgun (WGS) entry which is preliminary data.</text>
</comment>
<protein>
    <submittedName>
        <fullName evidence="2">Uncharacterized protein</fullName>
    </submittedName>
</protein>
<evidence type="ECO:0000256" key="1">
    <source>
        <dbReference type="SAM" id="MobiDB-lite"/>
    </source>
</evidence>
<dbReference type="Proteomes" id="UP000825935">
    <property type="component" value="Chromosome 31"/>
</dbReference>
<accession>A0A8T2QWW9</accession>
<dbReference type="EMBL" id="CM035436">
    <property type="protein sequence ID" value="KAH7288602.1"/>
    <property type="molecule type" value="Genomic_DNA"/>
</dbReference>
<sequence>MSKRGGPSIVPDFQGDGSDYTMIFGDRKSKNDLSDQSDHKRNQRPANDPRRIKSTPNFLNLKKTADNEARLKGGACTNNEDIQKSEYSNLSSCLKLNSISIRSAKPIYEGRLGNHFRIGNKNPRKVLNRKDEELSSTNHSKNSHFSTDLDFQNLKDDPEIEITQLFDNQIGMKNGNLPRTKDDSSTERIRNSRHKKSHSLHVIPLIWRHLGNVQCCHI</sequence>
<feature type="compositionally biased region" description="Basic and acidic residues" evidence="1">
    <location>
        <begin position="25"/>
        <end position="40"/>
    </location>
</feature>
<proteinExistence type="predicted"/>
<organism evidence="2 3">
    <name type="scientific">Ceratopteris richardii</name>
    <name type="common">Triangle waterfern</name>
    <dbReference type="NCBI Taxonomy" id="49495"/>
    <lineage>
        <taxon>Eukaryota</taxon>
        <taxon>Viridiplantae</taxon>
        <taxon>Streptophyta</taxon>
        <taxon>Embryophyta</taxon>
        <taxon>Tracheophyta</taxon>
        <taxon>Polypodiopsida</taxon>
        <taxon>Polypodiidae</taxon>
        <taxon>Polypodiales</taxon>
        <taxon>Pteridineae</taxon>
        <taxon>Pteridaceae</taxon>
        <taxon>Parkerioideae</taxon>
        <taxon>Ceratopteris</taxon>
    </lineage>
</organism>
<dbReference type="AlphaFoldDB" id="A0A8T2QWW9"/>
<feature type="compositionally biased region" description="Basic and acidic residues" evidence="1">
    <location>
        <begin position="179"/>
        <end position="190"/>
    </location>
</feature>
<feature type="compositionally biased region" description="Polar residues" evidence="1">
    <location>
        <begin position="135"/>
        <end position="150"/>
    </location>
</feature>
<evidence type="ECO:0000313" key="2">
    <source>
        <dbReference type="EMBL" id="KAH7288602.1"/>
    </source>
</evidence>
<gene>
    <name evidence="2" type="ORF">KP509_31G033400</name>
</gene>